<dbReference type="Gene3D" id="2.60.120.460">
    <property type="entry name" value="YjbQ-like"/>
    <property type="match status" value="1"/>
</dbReference>
<evidence type="ECO:0008006" key="3">
    <source>
        <dbReference type="Google" id="ProtNLM"/>
    </source>
</evidence>
<dbReference type="SUPFAM" id="SSF111038">
    <property type="entry name" value="YjbQ-like"/>
    <property type="match status" value="1"/>
</dbReference>
<organism evidence="2">
    <name type="scientific">marine sediment metagenome</name>
    <dbReference type="NCBI Taxonomy" id="412755"/>
    <lineage>
        <taxon>unclassified sequences</taxon>
        <taxon>metagenomes</taxon>
        <taxon>ecological metagenomes</taxon>
    </lineage>
</organism>
<protein>
    <recommendedName>
        <fullName evidence="3">Secondary thiamine-phosphate synthase enzyme</fullName>
    </recommendedName>
</protein>
<dbReference type="Pfam" id="PF01894">
    <property type="entry name" value="YjbQ"/>
    <property type="match status" value="1"/>
</dbReference>
<dbReference type="NCBIfam" id="TIGR00149">
    <property type="entry name" value="TIGR00149_YjbQ"/>
    <property type="match status" value="1"/>
</dbReference>
<comment type="caution">
    <text evidence="2">The sequence shown here is derived from an EMBL/GenBank/DDBJ whole genome shotgun (WGS) entry which is preliminary data.</text>
</comment>
<sequence length="133" mass="14452">MLRQLQIPTPSRDAMIDITREVAEVLADSGAADGVVTVYVPHTTAGVTINENADPDVIHDVLAALDKAVPWRQSFYRHSEGNSAAHVKSSMMGCSLMVPVVDGRMTLGTWQSIFLCEFDGPRTRKVLVTVIAD</sequence>
<evidence type="ECO:0000256" key="1">
    <source>
        <dbReference type="ARBA" id="ARBA00005534"/>
    </source>
</evidence>
<gene>
    <name evidence="2" type="ORF">LCGC14_0454590</name>
</gene>
<reference evidence="2" key="1">
    <citation type="journal article" date="2015" name="Nature">
        <title>Complex archaea that bridge the gap between prokaryotes and eukaryotes.</title>
        <authorList>
            <person name="Spang A."/>
            <person name="Saw J.H."/>
            <person name="Jorgensen S.L."/>
            <person name="Zaremba-Niedzwiedzka K."/>
            <person name="Martijn J."/>
            <person name="Lind A.E."/>
            <person name="van Eijk R."/>
            <person name="Schleper C."/>
            <person name="Guy L."/>
            <person name="Ettema T.J."/>
        </authorList>
    </citation>
    <scope>NUCLEOTIDE SEQUENCE</scope>
</reference>
<dbReference type="InterPro" id="IPR001602">
    <property type="entry name" value="UPF0047_YjbQ-like"/>
</dbReference>
<dbReference type="PIRSF" id="PIRSF004681">
    <property type="entry name" value="UCP004681"/>
    <property type="match status" value="1"/>
</dbReference>
<dbReference type="PROSITE" id="PS01314">
    <property type="entry name" value="UPF0047"/>
    <property type="match status" value="1"/>
</dbReference>
<proteinExistence type="inferred from homology"/>
<dbReference type="InterPro" id="IPR035917">
    <property type="entry name" value="YjbQ-like_sf"/>
</dbReference>
<name>A0A0F9V3P5_9ZZZZ</name>
<evidence type="ECO:0000313" key="2">
    <source>
        <dbReference type="EMBL" id="KKN68146.1"/>
    </source>
</evidence>
<accession>A0A0F9V3P5</accession>
<dbReference type="PANTHER" id="PTHR30615">
    <property type="entry name" value="UNCHARACTERIZED PROTEIN YJBQ-RELATED"/>
    <property type="match status" value="1"/>
</dbReference>
<comment type="similarity">
    <text evidence="1">Belongs to the UPF0047 family.</text>
</comment>
<dbReference type="EMBL" id="LAZR01000457">
    <property type="protein sequence ID" value="KKN68146.1"/>
    <property type="molecule type" value="Genomic_DNA"/>
</dbReference>
<dbReference type="AlphaFoldDB" id="A0A0F9V3P5"/>
<dbReference type="PANTHER" id="PTHR30615:SF8">
    <property type="entry name" value="UPF0047 PROTEIN C4A8.02C"/>
    <property type="match status" value="1"/>
</dbReference>